<dbReference type="PANTHER" id="PTHR14187:SF5">
    <property type="entry name" value="HEAT SHOCK 70 KDA PROTEIN 12A"/>
    <property type="match status" value="1"/>
</dbReference>
<feature type="region of interest" description="Disordered" evidence="1">
    <location>
        <begin position="582"/>
        <end position="605"/>
    </location>
</feature>
<dbReference type="Gene3D" id="3.30.420.40">
    <property type="match status" value="1"/>
</dbReference>
<dbReference type="InterPro" id="IPR043129">
    <property type="entry name" value="ATPase_NBD"/>
</dbReference>
<dbReference type="AlphaFoldDB" id="A0A8H4PNP7"/>
<dbReference type="SUPFAM" id="SSF53067">
    <property type="entry name" value="Actin-like ATPase domain"/>
    <property type="match status" value="2"/>
</dbReference>
<keyword evidence="3" id="KW-1185">Reference proteome</keyword>
<dbReference type="Proteomes" id="UP000557566">
    <property type="component" value="Unassembled WGS sequence"/>
</dbReference>
<name>A0A8H4PNP7_9HYPO</name>
<dbReference type="OrthoDB" id="2963168at2759"/>
<dbReference type="CDD" id="cd10170">
    <property type="entry name" value="ASKHA_NBD_HSP70"/>
    <property type="match status" value="1"/>
</dbReference>
<evidence type="ECO:0000313" key="3">
    <source>
        <dbReference type="Proteomes" id="UP000557566"/>
    </source>
</evidence>
<protein>
    <recommendedName>
        <fullName evidence="4">Actin-like ATPase domain-containing protein</fullName>
    </recommendedName>
</protein>
<accession>A0A8H4PNP7</accession>
<evidence type="ECO:0008006" key="4">
    <source>
        <dbReference type="Google" id="ProtNLM"/>
    </source>
</evidence>
<organism evidence="2 3">
    <name type="scientific">Ophiocordyceps sinensis</name>
    <dbReference type="NCBI Taxonomy" id="72228"/>
    <lineage>
        <taxon>Eukaryota</taxon>
        <taxon>Fungi</taxon>
        <taxon>Dikarya</taxon>
        <taxon>Ascomycota</taxon>
        <taxon>Pezizomycotina</taxon>
        <taxon>Sordariomycetes</taxon>
        <taxon>Hypocreomycetidae</taxon>
        <taxon>Hypocreales</taxon>
        <taxon>Ophiocordycipitaceae</taxon>
        <taxon>Ophiocordyceps</taxon>
    </lineage>
</organism>
<evidence type="ECO:0000313" key="2">
    <source>
        <dbReference type="EMBL" id="KAF4505225.1"/>
    </source>
</evidence>
<evidence type="ECO:0000256" key="1">
    <source>
        <dbReference type="SAM" id="MobiDB-lite"/>
    </source>
</evidence>
<proteinExistence type="predicted"/>
<reference evidence="2 3" key="1">
    <citation type="journal article" date="2020" name="Genome Biol. Evol.">
        <title>A new high-quality draft genome assembly of the Chinese cordyceps Ophiocordyceps sinensis.</title>
        <authorList>
            <person name="Shu R."/>
            <person name="Zhang J."/>
            <person name="Meng Q."/>
            <person name="Zhang H."/>
            <person name="Zhou G."/>
            <person name="Li M."/>
            <person name="Wu P."/>
            <person name="Zhao Y."/>
            <person name="Chen C."/>
            <person name="Qin Q."/>
        </authorList>
    </citation>
    <scope>NUCLEOTIDE SEQUENCE [LARGE SCALE GENOMIC DNA]</scope>
    <source>
        <strain evidence="2 3">IOZ07</strain>
    </source>
</reference>
<sequence length="605" mass="67841">MASNKQTIVVGLDFGTTHSGMAWAPTGSYITPVSDWPARLGGNSDKEKAPSALVYRPNSCPPYWGYDIPPDETPMKWFKLLLLDDGDVPQSLLRSEYLRRARLQLQQANRSPVEAIGDYLAQVWKHGFQDIENCIGKRRVSTSRFELVVTLPAIWPLYARQRMREAVQLAGILDKRKAGETNLSFISEPEAVALATMEDFAETHDFNKNDHFVVCDAGGGTVDLITYKVIHENPPRVRESVQGDGKLCGAVLLDERFLKLLKSKLPRSIWDRLGKPGINHIMDFNWENGLKVQFHNGSTDLQIPLPYGGSLENHFHPPRLEFSNKELMEGVFQPIVGEILKLVFKQIDEVTAKDSRGPKFVVLAGGFGKSRVLRESLQASFDSQGLETEILQARGNRPWTAVCRGAVLRGFGKCSQSPSTMVDARVARASYGTLMNVLPWDATEHDARDRQWCKLQQEFLAMDQTQWFIRNGEILGTEDPVSHEFWQLCEKPESGIEIDIVYCTAKDPPLRCDESVKQLCKIQWAKTPSIDKLPAWTNAKGEKVRQVNYELKMVPDGASLDFEVFFEGVMVGSRNVQVDCTDSGAKAKGKTGEERKAGNSSDEYE</sequence>
<gene>
    <name evidence="2" type="ORF">G6O67_007197</name>
</gene>
<dbReference type="PANTHER" id="PTHR14187">
    <property type="entry name" value="ALPHA KINASE/ELONGATION FACTOR 2 KINASE"/>
    <property type="match status" value="1"/>
</dbReference>
<comment type="caution">
    <text evidence="2">The sequence shown here is derived from an EMBL/GenBank/DDBJ whole genome shotgun (WGS) entry which is preliminary data.</text>
</comment>
<dbReference type="EMBL" id="JAAVMX010000008">
    <property type="protein sequence ID" value="KAF4505225.1"/>
    <property type="molecule type" value="Genomic_DNA"/>
</dbReference>